<evidence type="ECO:0000256" key="3">
    <source>
        <dbReference type="ARBA" id="ARBA00023098"/>
    </source>
</evidence>
<organism evidence="6 7">
    <name type="scientific">Hydrogenophilus thermoluteolus</name>
    <name type="common">Pseudomonas hydrogenothermophila</name>
    <dbReference type="NCBI Taxonomy" id="297"/>
    <lineage>
        <taxon>Bacteria</taxon>
        <taxon>Pseudomonadati</taxon>
        <taxon>Pseudomonadota</taxon>
        <taxon>Hydrogenophilia</taxon>
        <taxon>Hydrogenophilales</taxon>
        <taxon>Hydrogenophilaceae</taxon>
        <taxon>Hydrogenophilus</taxon>
    </lineage>
</organism>
<comment type="caution">
    <text evidence="4">Lacks conserved residue(s) required for the propagation of feature annotation.</text>
</comment>
<dbReference type="InterPro" id="IPR016035">
    <property type="entry name" value="Acyl_Trfase/lysoPLipase"/>
</dbReference>
<dbReference type="Gene3D" id="3.40.1090.10">
    <property type="entry name" value="Cytosolic phospholipase A2 catalytic domain"/>
    <property type="match status" value="2"/>
</dbReference>
<evidence type="ECO:0000256" key="1">
    <source>
        <dbReference type="ARBA" id="ARBA00022801"/>
    </source>
</evidence>
<dbReference type="PANTHER" id="PTHR14226:SF76">
    <property type="entry name" value="NTE FAMILY PROTEIN RSSA"/>
    <property type="match status" value="1"/>
</dbReference>
<evidence type="ECO:0000313" key="7">
    <source>
        <dbReference type="Proteomes" id="UP000262004"/>
    </source>
</evidence>
<feature type="active site" description="Nucleophile" evidence="4">
    <location>
        <position position="38"/>
    </location>
</feature>
<keyword evidence="1 4" id="KW-0378">Hydrolase</keyword>
<proteinExistence type="predicted"/>
<name>A0A2Z6DWA4_HYDTE</name>
<dbReference type="InterPro" id="IPR002641">
    <property type="entry name" value="PNPLA_dom"/>
</dbReference>
<dbReference type="InterPro" id="IPR050301">
    <property type="entry name" value="NTE"/>
</dbReference>
<keyword evidence="7" id="KW-1185">Reference proteome</keyword>
<dbReference type="GO" id="GO:0016787">
    <property type="term" value="F:hydrolase activity"/>
    <property type="evidence" value="ECO:0007669"/>
    <property type="project" value="UniProtKB-UniRule"/>
</dbReference>
<dbReference type="PROSITE" id="PS51635">
    <property type="entry name" value="PNPLA"/>
    <property type="match status" value="1"/>
</dbReference>
<dbReference type="RefSeq" id="WP_119334504.1">
    <property type="nucleotide sequence ID" value="NZ_AP018558.1"/>
</dbReference>
<feature type="short sequence motif" description="GXSXG" evidence="4">
    <location>
        <begin position="36"/>
        <end position="40"/>
    </location>
</feature>
<protein>
    <submittedName>
        <fullName evidence="6">Patatin</fullName>
    </submittedName>
</protein>
<reference evidence="6 7" key="1">
    <citation type="submission" date="2018-04" db="EMBL/GenBank/DDBJ databases">
        <title>Complete genome sequence of Hydrogenophilus thermoluteolus TH-1.</title>
        <authorList>
            <person name="Arai H."/>
        </authorList>
    </citation>
    <scope>NUCLEOTIDE SEQUENCE [LARGE SCALE GENOMIC DNA]</scope>
    <source>
        <strain evidence="6 7">TH-1</strain>
    </source>
</reference>
<accession>A0A2Z6DWA4</accession>
<evidence type="ECO:0000256" key="4">
    <source>
        <dbReference type="PROSITE-ProRule" id="PRU01161"/>
    </source>
</evidence>
<dbReference type="GO" id="GO:0016042">
    <property type="term" value="P:lipid catabolic process"/>
    <property type="evidence" value="ECO:0007669"/>
    <property type="project" value="UniProtKB-UniRule"/>
</dbReference>
<keyword evidence="3 4" id="KW-0443">Lipid metabolism</keyword>
<dbReference type="KEGG" id="htl:HPTL_0417"/>
<dbReference type="EMBL" id="AP018558">
    <property type="protein sequence ID" value="BBD76685.1"/>
    <property type="molecule type" value="Genomic_DNA"/>
</dbReference>
<feature type="short sequence motif" description="DGA/G" evidence="4">
    <location>
        <begin position="151"/>
        <end position="153"/>
    </location>
</feature>
<dbReference type="Proteomes" id="UP000262004">
    <property type="component" value="Chromosome"/>
</dbReference>
<keyword evidence="2 4" id="KW-0442">Lipid degradation</keyword>
<dbReference type="NCBIfam" id="NF007623">
    <property type="entry name" value="PRK10279.1"/>
    <property type="match status" value="1"/>
</dbReference>
<feature type="domain" description="PNPLA" evidence="5">
    <location>
        <begin position="5"/>
        <end position="164"/>
    </location>
</feature>
<dbReference type="PANTHER" id="PTHR14226">
    <property type="entry name" value="NEUROPATHY TARGET ESTERASE/SWISS CHEESE D.MELANOGASTER"/>
    <property type="match status" value="1"/>
</dbReference>
<gene>
    <name evidence="6" type="ORF">HPTL_0417</name>
</gene>
<sequence length="305" mass="32830">MKVGLALGSGSARGWAHFGVIRELRALGVSIDIVCGTSVGALVGAALASGNEEAMAEWVARLGWTDVVALMDVSLRGGALQGDKVVEYCAEHFFADRFEALQLPFACVATELSSGREVWLREGLLAPALRASIALPGMFQPQRLGGHWLVDGGLVNPVPVSLCRALGADVVIAVELGAGRATRHMRKAPPFREKPVEPERSGWTEQMKERFLSWVGASSLFDWVDAREAADEIPTLGAVLATSINIMQTRIARARLAGDPPDVLIQPRLTEFSILDFHRGKEAIEEGVAATRRVRAQIEAVLDGF</sequence>
<dbReference type="AlphaFoldDB" id="A0A2Z6DWA4"/>
<feature type="active site" description="Proton acceptor" evidence="4">
    <location>
        <position position="151"/>
    </location>
</feature>
<evidence type="ECO:0000313" key="6">
    <source>
        <dbReference type="EMBL" id="BBD76685.1"/>
    </source>
</evidence>
<dbReference type="Pfam" id="PF01734">
    <property type="entry name" value="Patatin"/>
    <property type="match status" value="1"/>
</dbReference>
<evidence type="ECO:0000256" key="2">
    <source>
        <dbReference type="ARBA" id="ARBA00022963"/>
    </source>
</evidence>
<evidence type="ECO:0000259" key="5">
    <source>
        <dbReference type="PROSITE" id="PS51635"/>
    </source>
</evidence>
<dbReference type="SUPFAM" id="SSF52151">
    <property type="entry name" value="FabD/lysophospholipase-like"/>
    <property type="match status" value="1"/>
</dbReference>
<dbReference type="OrthoDB" id="5290098at2"/>